<name>A0AAF0UVQ1_SOLVR</name>
<sequence length="1031" mass="121411">MPTNWPVVGMLPGLIRNAHRVHEFATDILVETKGTFEFHGPVLANLNMLVTSDPANIHYILSKNFSNYPKGVEFRKIFDILGNGMFNVDYELWEMHRKTTMSLMNHAKFQTLLERNMWNIIENRLRPILDAFAEQDTLFDLQDIFQRFTFDAISKLLLDHDPKSLSIGLPHVPCEKAFNDTVDALLYRHLLPESCWKLQKWLQIGREKKLIQAWEAFDQFLYPCISRKQEELLHQSTIKDEEFTFLNAYIKMYNQWKDGDLGTLQTFLRDTFLSLMLAGRDTTSAALTWFFWLLAKNPLVEKRIREEIQQQFNLKQDENLNFFSIQETRKLVYLHGALCETLRLFPSVAIEHKLPHDFDILPSGHHEDHHVLMSHAKFQTFLERNLWDIIENGLRPILDTFAEQDTLFDLQDIFQRFTFDAISKLLLDYDPKSLSIDLPHVPCEKAFNDVMDALMYRHILPEGCWKLQKWLRIGKEKQLIQAWEAFDQFLYPCISRKQEELMQKSTIKDEEFTFLNAYIKMYNQWKDGDLGTLQTFLRDTFLNLMLAGRDTTSEVERTNPQLKQVLLSISKEMYVLELSLPLLVIIMCFTYSTWWYLSNRWWKSSSVPTNWPLVGMLPGLIRNAHRVHEFATDILVETKGTFEFHGPVLANLNMLVTSDPANIHYILSKNFSNYPKGVEFRKIFDMLGNGMFSVDYELWEMHRKTTMSLMNHAKFQTLLERNMWNIIENRLRPILDAFAEQDTLFDLQDIFQRFTFDAISKLLLDHDPKSLSIGLPHVPCEKAFNDTVDALLYRHLLPESCWKLQKWLQIGREKKLIQAWEAFDQFLYPCISRKQEELLHQSTIKDEEFTFLNAYIKMYNQWKDGDLGTLQTFLRDTFLSLMLAGRDTTSAALTWFFWLLAENPLVEKKIREEIQQQFNLKEGENLKFFEIEEARKLVYLHGALCETLRFFPSVAIEHKLPLEFDILPSGHHVSPNTRVVLSFYMMGRMESIWGKYCLEFKPERWISERGGIKHEPSVAPHFSQNGLWCTT</sequence>
<dbReference type="SUPFAM" id="SSF48264">
    <property type="entry name" value="Cytochrome P450"/>
    <property type="match status" value="3"/>
</dbReference>
<dbReference type="GO" id="GO:0020037">
    <property type="term" value="F:heme binding"/>
    <property type="evidence" value="ECO:0007669"/>
    <property type="project" value="InterPro"/>
</dbReference>
<dbReference type="GO" id="GO:0016705">
    <property type="term" value="F:oxidoreductase activity, acting on paired donors, with incorporation or reduction of molecular oxygen"/>
    <property type="evidence" value="ECO:0007669"/>
    <property type="project" value="InterPro"/>
</dbReference>
<evidence type="ECO:0000256" key="5">
    <source>
        <dbReference type="ARBA" id="ARBA00023004"/>
    </source>
</evidence>
<evidence type="ECO:0000256" key="4">
    <source>
        <dbReference type="ARBA" id="ARBA00023002"/>
    </source>
</evidence>
<evidence type="ECO:0000256" key="3">
    <source>
        <dbReference type="ARBA" id="ARBA00022723"/>
    </source>
</evidence>
<keyword evidence="3" id="KW-0479">Metal-binding</keyword>
<evidence type="ECO:0000313" key="6">
    <source>
        <dbReference type="EMBL" id="WMV52614.1"/>
    </source>
</evidence>
<evidence type="ECO:0000313" key="7">
    <source>
        <dbReference type="Proteomes" id="UP001234989"/>
    </source>
</evidence>
<dbReference type="CDD" id="cd11064">
    <property type="entry name" value="CYP86A"/>
    <property type="match status" value="1"/>
</dbReference>
<dbReference type="InterPro" id="IPR001128">
    <property type="entry name" value="Cyt_P450"/>
</dbReference>
<evidence type="ECO:0000256" key="2">
    <source>
        <dbReference type="ARBA" id="ARBA00010617"/>
    </source>
</evidence>
<dbReference type="PANTHER" id="PTHR24296">
    <property type="entry name" value="CYTOCHROME P450"/>
    <property type="match status" value="1"/>
</dbReference>
<accession>A0AAF0UVQ1</accession>
<evidence type="ECO:0008006" key="8">
    <source>
        <dbReference type="Google" id="ProtNLM"/>
    </source>
</evidence>
<dbReference type="AlphaFoldDB" id="A0AAF0UVQ1"/>
<dbReference type="EMBL" id="CP133621">
    <property type="protein sequence ID" value="WMV52614.1"/>
    <property type="molecule type" value="Genomic_DNA"/>
</dbReference>
<keyword evidence="7" id="KW-1185">Reference proteome</keyword>
<dbReference type="Proteomes" id="UP001234989">
    <property type="component" value="Chromosome 10"/>
</dbReference>
<evidence type="ECO:0000256" key="1">
    <source>
        <dbReference type="ARBA" id="ARBA00001971"/>
    </source>
</evidence>
<reference evidence="6" key="1">
    <citation type="submission" date="2023-08" db="EMBL/GenBank/DDBJ databases">
        <title>A de novo genome assembly of Solanum verrucosum Schlechtendal, a Mexican diploid species geographically isolated from the other diploid A-genome species in potato relatives.</title>
        <authorList>
            <person name="Hosaka K."/>
        </authorList>
    </citation>
    <scope>NUCLEOTIDE SEQUENCE</scope>
    <source>
        <tissue evidence="6">Young leaves</tissue>
    </source>
</reference>
<keyword evidence="5" id="KW-0408">Iron</keyword>
<keyword evidence="4" id="KW-0560">Oxidoreductase</keyword>
<organism evidence="6 7">
    <name type="scientific">Solanum verrucosum</name>
    <dbReference type="NCBI Taxonomy" id="315347"/>
    <lineage>
        <taxon>Eukaryota</taxon>
        <taxon>Viridiplantae</taxon>
        <taxon>Streptophyta</taxon>
        <taxon>Embryophyta</taxon>
        <taxon>Tracheophyta</taxon>
        <taxon>Spermatophyta</taxon>
        <taxon>Magnoliopsida</taxon>
        <taxon>eudicotyledons</taxon>
        <taxon>Gunneridae</taxon>
        <taxon>Pentapetalae</taxon>
        <taxon>asterids</taxon>
        <taxon>lamiids</taxon>
        <taxon>Solanales</taxon>
        <taxon>Solanaceae</taxon>
        <taxon>Solanoideae</taxon>
        <taxon>Solaneae</taxon>
        <taxon>Solanum</taxon>
    </lineage>
</organism>
<gene>
    <name evidence="6" type="ORF">MTR67_045999</name>
</gene>
<dbReference type="GO" id="GO:0004497">
    <property type="term" value="F:monooxygenase activity"/>
    <property type="evidence" value="ECO:0007669"/>
    <property type="project" value="InterPro"/>
</dbReference>
<dbReference type="GO" id="GO:0005506">
    <property type="term" value="F:iron ion binding"/>
    <property type="evidence" value="ECO:0007669"/>
    <property type="project" value="InterPro"/>
</dbReference>
<dbReference type="Gene3D" id="1.10.630.10">
    <property type="entry name" value="Cytochrome P450"/>
    <property type="match status" value="3"/>
</dbReference>
<proteinExistence type="inferred from homology"/>
<comment type="similarity">
    <text evidence="2">Belongs to the cytochrome P450 family.</text>
</comment>
<dbReference type="InterPro" id="IPR036396">
    <property type="entry name" value="Cyt_P450_sf"/>
</dbReference>
<comment type="cofactor">
    <cofactor evidence="1">
        <name>heme</name>
        <dbReference type="ChEBI" id="CHEBI:30413"/>
    </cofactor>
</comment>
<dbReference type="Pfam" id="PF00067">
    <property type="entry name" value="p450"/>
    <property type="match status" value="3"/>
</dbReference>
<protein>
    <recommendedName>
        <fullName evidence="8">Cytochrome P450</fullName>
    </recommendedName>
</protein>